<evidence type="ECO:0000256" key="1">
    <source>
        <dbReference type="ARBA" id="ARBA00022845"/>
    </source>
</evidence>
<sequence>MAAAASLAPACVPAAAMVPRVSLAPSSSSSGGATLRSGFLGRALAVAVAADPPHRGCRVAMSVRMAWDGPLSSVRLIMQGRNVKVRSSTHPLLFTYYPRSNKSSFNFLPSSSVRLHYIYLIYLSDKVKEHIEDKVGRAVAKHCHLVREVDVRLSARGGELGRGPKTSRCEITLFSNRHGVLRAEEDSESTYGSIDMAASIIKRKLRKIKEKETEVIRHKTSSSSSSIEDDLQLLSDAEEEDLVTEAVEDEDTVLTKVVRTKVFEMPPLGVEEALQQLQNVDHDFYAFRNEDTGEVNILYKRKEGGYGLIVPKPDGNVHKETIDNHQQPAHPTYANNNNN</sequence>
<dbReference type="CDD" id="cd00552">
    <property type="entry name" value="RaiA"/>
    <property type="match status" value="1"/>
</dbReference>
<dbReference type="PANTHER" id="PTHR33231">
    <property type="entry name" value="30S RIBOSOMAL PROTEIN"/>
    <property type="match status" value="1"/>
</dbReference>
<evidence type="ECO:0000313" key="5">
    <source>
        <dbReference type="Proteomes" id="UP000636709"/>
    </source>
</evidence>
<dbReference type="PANTHER" id="PTHR33231:SF1">
    <property type="entry name" value="30S RIBOSOMAL PROTEIN"/>
    <property type="match status" value="1"/>
</dbReference>
<keyword evidence="5" id="KW-1185">Reference proteome</keyword>
<dbReference type="SUPFAM" id="SSF69754">
    <property type="entry name" value="Ribosome binding protein Y (YfiA homologue)"/>
    <property type="match status" value="1"/>
</dbReference>
<evidence type="ECO:0000259" key="3">
    <source>
        <dbReference type="Pfam" id="PF16321"/>
    </source>
</evidence>
<feature type="compositionally biased region" description="Polar residues" evidence="2">
    <location>
        <begin position="324"/>
        <end position="339"/>
    </location>
</feature>
<dbReference type="Pfam" id="PF16321">
    <property type="entry name" value="Ribosom_S30AE_C"/>
    <property type="match status" value="1"/>
</dbReference>
<feature type="region of interest" description="Disordered" evidence="2">
    <location>
        <begin position="318"/>
        <end position="339"/>
    </location>
</feature>
<dbReference type="Gene3D" id="3.30.160.100">
    <property type="entry name" value="Ribosome hibernation promotion factor-like"/>
    <property type="match status" value="1"/>
</dbReference>
<gene>
    <name evidence="4" type="ORF">HU200_066600</name>
</gene>
<dbReference type="FunFam" id="3.30.505.50:FF:000003">
    <property type="entry name" value="ribosome-binding factor PSRP1, chloroplastic"/>
    <property type="match status" value="1"/>
</dbReference>
<name>A0A835DSS6_9POAL</name>
<reference evidence="4" key="1">
    <citation type="submission" date="2020-07" db="EMBL/GenBank/DDBJ databases">
        <title>Genome sequence and genetic diversity analysis of an under-domesticated orphan crop, white fonio (Digitaria exilis).</title>
        <authorList>
            <person name="Bennetzen J.L."/>
            <person name="Chen S."/>
            <person name="Ma X."/>
            <person name="Wang X."/>
            <person name="Yssel A.E.J."/>
            <person name="Chaluvadi S.R."/>
            <person name="Johnson M."/>
            <person name="Gangashetty P."/>
            <person name="Hamidou F."/>
            <person name="Sanogo M.D."/>
            <person name="Zwaenepoel A."/>
            <person name="Wallace J."/>
            <person name="Van De Peer Y."/>
            <person name="Van Deynze A."/>
        </authorList>
    </citation>
    <scope>NUCLEOTIDE SEQUENCE</scope>
    <source>
        <tissue evidence="4">Leaves</tissue>
    </source>
</reference>
<dbReference type="GO" id="GO:0043024">
    <property type="term" value="F:ribosomal small subunit binding"/>
    <property type="evidence" value="ECO:0007669"/>
    <property type="project" value="TreeGrafter"/>
</dbReference>
<dbReference type="AlphaFoldDB" id="A0A835DSS6"/>
<keyword evidence="1" id="KW-0810">Translation regulation</keyword>
<dbReference type="GO" id="GO:0022627">
    <property type="term" value="C:cytosolic small ribosomal subunit"/>
    <property type="evidence" value="ECO:0007669"/>
    <property type="project" value="TreeGrafter"/>
</dbReference>
<dbReference type="Proteomes" id="UP000636709">
    <property type="component" value="Unassembled WGS sequence"/>
</dbReference>
<dbReference type="InterPro" id="IPR032528">
    <property type="entry name" value="Ribosom_S30AE_C"/>
</dbReference>
<dbReference type="InterPro" id="IPR050574">
    <property type="entry name" value="HPF/YfiA_ribosome-assoc"/>
</dbReference>
<organism evidence="4 5">
    <name type="scientific">Digitaria exilis</name>
    <dbReference type="NCBI Taxonomy" id="1010633"/>
    <lineage>
        <taxon>Eukaryota</taxon>
        <taxon>Viridiplantae</taxon>
        <taxon>Streptophyta</taxon>
        <taxon>Embryophyta</taxon>
        <taxon>Tracheophyta</taxon>
        <taxon>Spermatophyta</taxon>
        <taxon>Magnoliopsida</taxon>
        <taxon>Liliopsida</taxon>
        <taxon>Poales</taxon>
        <taxon>Poaceae</taxon>
        <taxon>PACMAD clade</taxon>
        <taxon>Panicoideae</taxon>
        <taxon>Panicodae</taxon>
        <taxon>Paniceae</taxon>
        <taxon>Anthephorinae</taxon>
        <taxon>Digitaria</taxon>
    </lineage>
</organism>
<protein>
    <recommendedName>
        <fullName evidence="3">Sigma 54 modulation/S30EA ribosomal protein C-terminal domain-containing protein</fullName>
    </recommendedName>
</protein>
<dbReference type="FunFam" id="3.30.160.100:FF:000006">
    <property type="entry name" value="Ribosome-binding factor PSRP1, chloroplastic"/>
    <property type="match status" value="1"/>
</dbReference>
<dbReference type="Pfam" id="PF02482">
    <property type="entry name" value="Ribosomal_S30AE"/>
    <property type="match status" value="1"/>
</dbReference>
<dbReference type="Gene3D" id="3.30.505.50">
    <property type="entry name" value="Sigma 54 modulation/S30EA ribosomal protein, C-terminal domain"/>
    <property type="match status" value="1"/>
</dbReference>
<dbReference type="InterPro" id="IPR036567">
    <property type="entry name" value="RHF-like"/>
</dbReference>
<dbReference type="InterPro" id="IPR038416">
    <property type="entry name" value="Ribosom_S30AE_C_sf"/>
</dbReference>
<dbReference type="GO" id="GO:0045900">
    <property type="term" value="P:negative regulation of translational elongation"/>
    <property type="evidence" value="ECO:0007669"/>
    <property type="project" value="TreeGrafter"/>
</dbReference>
<comment type="caution">
    <text evidence="4">The sequence shown here is derived from an EMBL/GenBank/DDBJ whole genome shotgun (WGS) entry which is preliminary data.</text>
</comment>
<dbReference type="NCBIfam" id="TIGR00741">
    <property type="entry name" value="yfiA"/>
    <property type="match status" value="1"/>
</dbReference>
<feature type="domain" description="Sigma 54 modulation/S30EA ribosomal protein C-terminal" evidence="3">
    <location>
        <begin position="256"/>
        <end position="308"/>
    </location>
</feature>
<dbReference type="OrthoDB" id="10253151at2759"/>
<evidence type="ECO:0000256" key="2">
    <source>
        <dbReference type="SAM" id="MobiDB-lite"/>
    </source>
</evidence>
<accession>A0A835DSS6</accession>
<proteinExistence type="predicted"/>
<dbReference type="EMBL" id="JACEFO010003168">
    <property type="protein sequence ID" value="KAF8643962.1"/>
    <property type="molecule type" value="Genomic_DNA"/>
</dbReference>
<dbReference type="InterPro" id="IPR003489">
    <property type="entry name" value="RHF/RaiA"/>
</dbReference>
<evidence type="ECO:0000313" key="4">
    <source>
        <dbReference type="EMBL" id="KAF8643962.1"/>
    </source>
</evidence>